<dbReference type="EMBL" id="NMUH01001048">
    <property type="protein sequence ID" value="MQL88346.1"/>
    <property type="molecule type" value="Genomic_DNA"/>
</dbReference>
<dbReference type="AlphaFoldDB" id="A0A843UZZ6"/>
<name>A0A843UZZ6_COLES</name>
<evidence type="ECO:0000313" key="2">
    <source>
        <dbReference type="Proteomes" id="UP000652761"/>
    </source>
</evidence>
<evidence type="ECO:0000313" key="1">
    <source>
        <dbReference type="EMBL" id="MQL88346.1"/>
    </source>
</evidence>
<dbReference type="Proteomes" id="UP000652761">
    <property type="component" value="Unassembled WGS sequence"/>
</dbReference>
<protein>
    <submittedName>
        <fullName evidence="1">Uncharacterized protein</fullName>
    </submittedName>
</protein>
<keyword evidence="2" id="KW-1185">Reference proteome</keyword>
<organism evidence="1 2">
    <name type="scientific">Colocasia esculenta</name>
    <name type="common">Wild taro</name>
    <name type="synonym">Arum esculentum</name>
    <dbReference type="NCBI Taxonomy" id="4460"/>
    <lineage>
        <taxon>Eukaryota</taxon>
        <taxon>Viridiplantae</taxon>
        <taxon>Streptophyta</taxon>
        <taxon>Embryophyta</taxon>
        <taxon>Tracheophyta</taxon>
        <taxon>Spermatophyta</taxon>
        <taxon>Magnoliopsida</taxon>
        <taxon>Liliopsida</taxon>
        <taxon>Araceae</taxon>
        <taxon>Aroideae</taxon>
        <taxon>Colocasieae</taxon>
        <taxon>Colocasia</taxon>
    </lineage>
</organism>
<reference evidence="1" key="1">
    <citation type="submission" date="2017-07" db="EMBL/GenBank/DDBJ databases">
        <title>Taro Niue Genome Assembly and Annotation.</title>
        <authorList>
            <person name="Atibalentja N."/>
            <person name="Keating K."/>
            <person name="Fields C.J."/>
        </authorList>
    </citation>
    <scope>NUCLEOTIDE SEQUENCE</scope>
    <source>
        <strain evidence="1">Niue_2</strain>
        <tissue evidence="1">Leaf</tissue>
    </source>
</reference>
<accession>A0A843UZZ6</accession>
<comment type="caution">
    <text evidence="1">The sequence shown here is derived from an EMBL/GenBank/DDBJ whole genome shotgun (WGS) entry which is preliminary data.</text>
</comment>
<sequence>MHRPVEEEAILLCFFVSQLSGSQQEQGETEVGDDRVPMDSYHLYFWPDPLSDIQAQVALQRSERLRDHVRYRNTVKKTVGALFFWPTEGREVEAPNLHLLREAASPTRPSYFLRHSRVLRWPGTSLRIPGFMPVDHPVEEEAILLCFFVSHLTGSQQEQGEMEISKHKLRFKDRNAHATLSVTDIQAQVVLQRSERSRDLERYRNTVKKTVELSSFGRPKDEKSRPPISIRYARQLHRCDHHTSLGTGVNEVNHHSFIATEGSATFVRLRRTSPTVTGIPNADVAPHVERNGVYQIHEPRKGPYLALARKCWHFLHERSGIVRTLFGAFLAQVEAKVIIAYLPVGQSSAQMARIFPQNTRISKHKLRFKDRNAHSTLSFIGPLLIDKTGLMNIRLS</sequence>
<proteinExistence type="predicted"/>
<gene>
    <name evidence="1" type="ORF">Taro_020899</name>
</gene>